<sequence length="400" mass="41243">MLLAALVDAGADPRVVADAVAALDVPGLAVRTRPARRGGFACLRAHVEQPSVPDHARRLPQVLALLAAARLAPDVARFARRVFELLAEAEAQVHGTAPEQVHFHEVGAHDALADVVGCAAALADLGLLAAGAQVTCSALAAGNGHVDSAHGQLPVPVPAVLRIAARHGLALVAGELTGERTTPTGAALVAAVATPGPMAAMTVRAVGVGGGSRDTAEGPNITRVVLGEALDVPSAAVSGEVVVVESTVDDLDPRLWPSVLEALRAAGAWDCWTIGTVGRRGRPGRLVTALCAAEVRPAVADVLLRHTTTLGVRWSVQRRTTLPRRVVTVAVGPPGREQYVPVKIADVPGGEVTVQPELADAERAARALGWPVRQVCAAAISNYLREPPARAVPRQPPGHT</sequence>
<dbReference type="NCBIfam" id="TIGR00299">
    <property type="entry name" value="nickel pincer cofactor biosynthesis protein LarC"/>
    <property type="match status" value="1"/>
</dbReference>
<evidence type="ECO:0000313" key="3">
    <source>
        <dbReference type="Proteomes" id="UP000509303"/>
    </source>
</evidence>
<reference evidence="2 3" key="1">
    <citation type="submission" date="2020-06" db="EMBL/GenBank/DDBJ databases">
        <title>Genome mining for natural products.</title>
        <authorList>
            <person name="Zhang B."/>
            <person name="Shi J."/>
            <person name="Ge H."/>
        </authorList>
    </citation>
    <scope>NUCLEOTIDE SEQUENCE [LARGE SCALE GENOMIC DNA]</scope>
    <source>
        <strain evidence="2 3">NA00687</strain>
    </source>
</reference>
<dbReference type="EMBL" id="CP054929">
    <property type="protein sequence ID" value="QKW54179.1"/>
    <property type="molecule type" value="Genomic_DNA"/>
</dbReference>
<dbReference type="Proteomes" id="UP000509303">
    <property type="component" value="Chromosome"/>
</dbReference>
<evidence type="ECO:0000256" key="1">
    <source>
        <dbReference type="ARBA" id="ARBA00022596"/>
    </source>
</evidence>
<proteinExistence type="predicted"/>
<dbReference type="PANTHER" id="PTHR36566">
    <property type="entry name" value="NICKEL INSERTION PROTEIN-RELATED"/>
    <property type="match status" value="1"/>
</dbReference>
<evidence type="ECO:0000313" key="2">
    <source>
        <dbReference type="EMBL" id="QKW54179.1"/>
    </source>
</evidence>
<accession>A0A7H8NI14</accession>
<dbReference type="Gene3D" id="3.30.70.1380">
    <property type="entry name" value="Transcriptional regulatory protein pf0864 domain like"/>
    <property type="match status" value="1"/>
</dbReference>
<dbReference type="InterPro" id="IPR002822">
    <property type="entry name" value="Ni_insertion"/>
</dbReference>
<dbReference type="PANTHER" id="PTHR36566:SF1">
    <property type="entry name" value="PYRIDINIUM-3,5-BISTHIOCARBOXYLIC ACID MONONUCLEOTIDE NICKEL INSERTION PROTEIN"/>
    <property type="match status" value="1"/>
</dbReference>
<dbReference type="Gene3D" id="3.10.20.300">
    <property type="entry name" value="mk0293 like domain"/>
    <property type="match status" value="1"/>
</dbReference>
<name>A0A7H8NI14_9ACTN</name>
<keyword evidence="3" id="KW-1185">Reference proteome</keyword>
<gene>
    <name evidence="2" type="primary">larC</name>
    <name evidence="2" type="ORF">HUT08_02240</name>
</gene>
<keyword evidence="1" id="KW-0533">Nickel</keyword>
<dbReference type="AlphaFoldDB" id="A0A7H8NI14"/>
<organism evidence="2 3">
    <name type="scientific">Streptomyces buecherae</name>
    <dbReference type="NCBI Taxonomy" id="2763006"/>
    <lineage>
        <taxon>Bacteria</taxon>
        <taxon>Bacillati</taxon>
        <taxon>Actinomycetota</taxon>
        <taxon>Actinomycetes</taxon>
        <taxon>Kitasatosporales</taxon>
        <taxon>Streptomycetaceae</taxon>
        <taxon>Streptomyces</taxon>
    </lineage>
</organism>
<dbReference type="Pfam" id="PF01969">
    <property type="entry name" value="Ni_insertion"/>
    <property type="match status" value="1"/>
</dbReference>
<protein>
    <submittedName>
        <fullName evidence="2">Nickel pincer cofactor biosynthesis protein LarC</fullName>
    </submittedName>
</protein>